<dbReference type="Pfam" id="PF00583">
    <property type="entry name" value="Acetyltransf_1"/>
    <property type="match status" value="2"/>
</dbReference>
<evidence type="ECO:0000256" key="1">
    <source>
        <dbReference type="ARBA" id="ARBA00022679"/>
    </source>
</evidence>
<dbReference type="Proteomes" id="UP001597180">
    <property type="component" value="Unassembled WGS sequence"/>
</dbReference>
<evidence type="ECO:0000313" key="5">
    <source>
        <dbReference type="Proteomes" id="UP001597180"/>
    </source>
</evidence>
<dbReference type="EC" id="2.3.-.-" evidence="4"/>
<dbReference type="PANTHER" id="PTHR43877:SF1">
    <property type="entry name" value="ACETYLTRANSFERASE"/>
    <property type="match status" value="1"/>
</dbReference>
<dbReference type="SUPFAM" id="SSF55729">
    <property type="entry name" value="Acyl-CoA N-acyltransferases (Nat)"/>
    <property type="match status" value="2"/>
</dbReference>
<feature type="domain" description="N-acetyltransferase" evidence="3">
    <location>
        <begin position="3"/>
        <end position="162"/>
    </location>
</feature>
<evidence type="ECO:0000256" key="2">
    <source>
        <dbReference type="ARBA" id="ARBA00023315"/>
    </source>
</evidence>
<dbReference type="InterPro" id="IPR016181">
    <property type="entry name" value="Acyl_CoA_acyltransferase"/>
</dbReference>
<keyword evidence="5" id="KW-1185">Reference proteome</keyword>
<dbReference type="CDD" id="cd04301">
    <property type="entry name" value="NAT_SF"/>
    <property type="match status" value="1"/>
</dbReference>
<dbReference type="EMBL" id="JBHTLU010000012">
    <property type="protein sequence ID" value="MFD1219953.1"/>
    <property type="molecule type" value="Genomic_DNA"/>
</dbReference>
<name>A0ABW3UG55_9BACL</name>
<keyword evidence="1 4" id="KW-0808">Transferase</keyword>
<organism evidence="4 5">
    <name type="scientific">Paenibacillus vulneris</name>
    <dbReference type="NCBI Taxonomy" id="1133364"/>
    <lineage>
        <taxon>Bacteria</taxon>
        <taxon>Bacillati</taxon>
        <taxon>Bacillota</taxon>
        <taxon>Bacilli</taxon>
        <taxon>Bacillales</taxon>
        <taxon>Paenibacillaceae</taxon>
        <taxon>Paenibacillus</taxon>
    </lineage>
</organism>
<dbReference type="PROSITE" id="PS51186">
    <property type="entry name" value="GNAT"/>
    <property type="match status" value="2"/>
</dbReference>
<dbReference type="RefSeq" id="WP_345594335.1">
    <property type="nucleotide sequence ID" value="NZ_BAABJG010000055.1"/>
</dbReference>
<dbReference type="Gene3D" id="3.40.630.30">
    <property type="match status" value="1"/>
</dbReference>
<dbReference type="GO" id="GO:0016746">
    <property type="term" value="F:acyltransferase activity"/>
    <property type="evidence" value="ECO:0007669"/>
    <property type="project" value="UniProtKB-KW"/>
</dbReference>
<evidence type="ECO:0000259" key="3">
    <source>
        <dbReference type="PROSITE" id="PS51186"/>
    </source>
</evidence>
<dbReference type="InterPro" id="IPR000182">
    <property type="entry name" value="GNAT_dom"/>
</dbReference>
<dbReference type="InterPro" id="IPR050832">
    <property type="entry name" value="Bact_Acetyltransf"/>
</dbReference>
<evidence type="ECO:0000313" key="4">
    <source>
        <dbReference type="EMBL" id="MFD1219953.1"/>
    </source>
</evidence>
<dbReference type="PANTHER" id="PTHR43877">
    <property type="entry name" value="AMINOALKYLPHOSPHONATE N-ACETYLTRANSFERASE-RELATED-RELATED"/>
    <property type="match status" value="1"/>
</dbReference>
<feature type="domain" description="N-acetyltransferase" evidence="3">
    <location>
        <begin position="179"/>
        <end position="331"/>
    </location>
</feature>
<comment type="caution">
    <text evidence="4">The sequence shown here is derived from an EMBL/GenBank/DDBJ whole genome shotgun (WGS) entry which is preliminary data.</text>
</comment>
<accession>A0ABW3UG55</accession>
<keyword evidence="2 4" id="KW-0012">Acyltransferase</keyword>
<protein>
    <submittedName>
        <fullName evidence="4">GNAT family N-acetyltransferase</fullName>
        <ecNumber evidence="4">2.3.-.-</ecNumber>
    </submittedName>
</protein>
<sequence length="335" mass="37640">MSITVRPLRLPDDYEAIAKLVNTYWSEPVDAAKLEEDDRKLYTVGRTFIDENGLLGGYDRLRLAAVTDQDEVIGYLWTWRAPWTEPGNLNHTLVVDPSFRSQGAGRRLFEQAVSWAAALGTSRIVTEVWDDDPASQHFAETNGFVVERHSYQSVLPLAGRDDLGTVGGNIFAQLENEGIRFTTLADEGEEAGELKLYELYKETLVDIPGFTGEVPVISEWRKWYLMANGYSPDQVLIAAAGDRYVGVTNVLHNAKTNGMYHEYTGVSRDYRRRSIGLALKIKAIELAIAHKAAYIRTDNDSTNVPILTINRKLGYQPRRGSYRMVMEMTDVPAQS</sequence>
<proteinExistence type="predicted"/>
<reference evidence="5" key="1">
    <citation type="journal article" date="2019" name="Int. J. Syst. Evol. Microbiol.">
        <title>The Global Catalogue of Microorganisms (GCM) 10K type strain sequencing project: providing services to taxonomists for standard genome sequencing and annotation.</title>
        <authorList>
            <consortium name="The Broad Institute Genomics Platform"/>
            <consortium name="The Broad Institute Genome Sequencing Center for Infectious Disease"/>
            <person name="Wu L."/>
            <person name="Ma J."/>
        </authorList>
    </citation>
    <scope>NUCLEOTIDE SEQUENCE [LARGE SCALE GENOMIC DNA]</scope>
    <source>
        <strain evidence="5">CCUG 53270</strain>
    </source>
</reference>
<gene>
    <name evidence="4" type="ORF">ACFQ4B_07475</name>
</gene>